<feature type="transmembrane region" description="Helical" evidence="9">
    <location>
        <begin position="290"/>
        <end position="306"/>
    </location>
</feature>
<dbReference type="Proteomes" id="UP000318661">
    <property type="component" value="Unassembled WGS sequence"/>
</dbReference>
<comment type="subcellular location">
    <subcellularLocation>
        <location evidence="1">Cell membrane</location>
        <topology evidence="1">Multi-pass membrane protein</topology>
    </subcellularLocation>
</comment>
<keyword evidence="3" id="KW-0328">Glycosyltransferase</keyword>
<feature type="transmembrane region" description="Helical" evidence="9">
    <location>
        <begin position="65"/>
        <end position="84"/>
    </location>
</feature>
<evidence type="ECO:0000256" key="7">
    <source>
        <dbReference type="ARBA" id="ARBA00023136"/>
    </source>
</evidence>
<sequence length="490" mass="54690">MTRPLLWLIVGTTIFRAIVGATIPLIDDEAYYWLWAHHLDWSYLDHPPMIAYIVFLTTRFGDDAIWIRLGALVLGAATTYALFLLGRELFSARTGFIAAVLFQIVPLLTGSGLLATPDGPLFLAWTLALRYVWQALHGRPRRWADAGIVVGLGLLSKLYMVFLAAGVLIFLLFYGRRWFRRAEPYLATGIAAVLFLPVLYWNATHHWAMVQFIVSERPGGTPYGLAGIVELLSQQLLYTLLLFPAFVYAAYAAWRRRADERFGYLFWTSFPPVLFALLAAAAAGASHGNWFGPGYLGFALVLGAMWNRGFALLAATSATIVLYGFIVPFVPALPPAPGAETLYGWREAAGRAQQEVAAFDRRPAVFVVDRYQIAAQLAYYTRNTIPVVLLPCPHPESIWPKIQQFAGADGIAVIDARSRPRVKWSQYFAQVQELAPLTVQFHDRPIRAFRILRLEGLSPETNCVRLRPDEGDHPGSRHRHPAAAPHLHPA</sequence>
<feature type="compositionally biased region" description="Basic and acidic residues" evidence="8">
    <location>
        <begin position="466"/>
        <end position="475"/>
    </location>
</feature>
<dbReference type="Proteomes" id="UP000315217">
    <property type="component" value="Unassembled WGS sequence"/>
</dbReference>
<feature type="transmembrane region" description="Helical" evidence="9">
    <location>
        <begin position="313"/>
        <end position="333"/>
    </location>
</feature>
<gene>
    <name evidence="12" type="ORF">E6G98_06555</name>
    <name evidence="11" type="ORF">E6G99_09420</name>
</gene>
<feature type="domain" description="Glycosyltransferase RgtA/B/C/D-like" evidence="10">
    <location>
        <begin position="45"/>
        <end position="201"/>
    </location>
</feature>
<dbReference type="EMBL" id="VBAJ01000236">
    <property type="protein sequence ID" value="TMJ06081.1"/>
    <property type="molecule type" value="Genomic_DNA"/>
</dbReference>
<keyword evidence="6 9" id="KW-1133">Transmembrane helix</keyword>
<dbReference type="InterPro" id="IPR038731">
    <property type="entry name" value="RgtA/B/C-like"/>
</dbReference>
<dbReference type="InterPro" id="IPR050297">
    <property type="entry name" value="LipidA_mod_glycosyltrf_83"/>
</dbReference>
<feature type="transmembrane region" description="Helical" evidence="9">
    <location>
        <begin position="262"/>
        <end position="284"/>
    </location>
</feature>
<evidence type="ECO:0000313" key="14">
    <source>
        <dbReference type="Proteomes" id="UP000318661"/>
    </source>
</evidence>
<organism evidence="11 14">
    <name type="scientific">Candidatus Segetimicrobium genomatis</name>
    <dbReference type="NCBI Taxonomy" id="2569760"/>
    <lineage>
        <taxon>Bacteria</taxon>
        <taxon>Bacillati</taxon>
        <taxon>Candidatus Sysuimicrobiota</taxon>
        <taxon>Candidatus Sysuimicrobiia</taxon>
        <taxon>Candidatus Sysuimicrobiales</taxon>
        <taxon>Candidatus Segetimicrobiaceae</taxon>
        <taxon>Candidatus Segetimicrobium</taxon>
    </lineage>
</organism>
<dbReference type="Pfam" id="PF13231">
    <property type="entry name" value="PMT_2"/>
    <property type="match status" value="1"/>
</dbReference>
<evidence type="ECO:0000256" key="5">
    <source>
        <dbReference type="ARBA" id="ARBA00022692"/>
    </source>
</evidence>
<keyword evidence="7 9" id="KW-0472">Membrane</keyword>
<evidence type="ECO:0000256" key="6">
    <source>
        <dbReference type="ARBA" id="ARBA00022989"/>
    </source>
</evidence>
<dbReference type="PANTHER" id="PTHR33908">
    <property type="entry name" value="MANNOSYLTRANSFERASE YKCB-RELATED"/>
    <property type="match status" value="1"/>
</dbReference>
<feature type="transmembrane region" description="Helical" evidence="9">
    <location>
        <begin position="185"/>
        <end position="203"/>
    </location>
</feature>
<comment type="caution">
    <text evidence="11">The sequence shown here is derived from an EMBL/GenBank/DDBJ whole genome shotgun (WGS) entry which is preliminary data.</text>
</comment>
<evidence type="ECO:0000256" key="3">
    <source>
        <dbReference type="ARBA" id="ARBA00022676"/>
    </source>
</evidence>
<evidence type="ECO:0000256" key="2">
    <source>
        <dbReference type="ARBA" id="ARBA00022475"/>
    </source>
</evidence>
<dbReference type="GO" id="GO:0009103">
    <property type="term" value="P:lipopolysaccharide biosynthetic process"/>
    <property type="evidence" value="ECO:0007669"/>
    <property type="project" value="UniProtKB-ARBA"/>
</dbReference>
<protein>
    <submittedName>
        <fullName evidence="11">Glycosyltransferase family 39 protein</fullName>
    </submittedName>
</protein>
<reference evidence="13 14" key="1">
    <citation type="journal article" date="2019" name="Nat. Microbiol.">
        <title>Mediterranean grassland soil C-N compound turnover is dependent on rainfall and depth, and is mediated by genomically divergent microorganisms.</title>
        <authorList>
            <person name="Diamond S."/>
            <person name="Andeer P.F."/>
            <person name="Li Z."/>
            <person name="Crits-Christoph A."/>
            <person name="Burstein D."/>
            <person name="Anantharaman K."/>
            <person name="Lane K.R."/>
            <person name="Thomas B.C."/>
            <person name="Pan C."/>
            <person name="Northen T.R."/>
            <person name="Banfield J.F."/>
        </authorList>
    </citation>
    <scope>NUCLEOTIDE SEQUENCE [LARGE SCALE GENOMIC DNA]</scope>
    <source>
        <strain evidence="12">NP_1</strain>
        <strain evidence="11">NP_2</strain>
    </source>
</reference>
<keyword evidence="4 11" id="KW-0808">Transferase</keyword>
<evidence type="ECO:0000256" key="8">
    <source>
        <dbReference type="SAM" id="MobiDB-lite"/>
    </source>
</evidence>
<dbReference type="PANTHER" id="PTHR33908:SF11">
    <property type="entry name" value="MEMBRANE PROTEIN"/>
    <property type="match status" value="1"/>
</dbReference>
<evidence type="ECO:0000313" key="13">
    <source>
        <dbReference type="Proteomes" id="UP000315217"/>
    </source>
</evidence>
<evidence type="ECO:0000313" key="11">
    <source>
        <dbReference type="EMBL" id="TMJ06081.1"/>
    </source>
</evidence>
<keyword evidence="5 9" id="KW-0812">Transmembrane</keyword>
<dbReference type="AlphaFoldDB" id="A0A537LDJ1"/>
<evidence type="ECO:0000313" key="12">
    <source>
        <dbReference type="EMBL" id="TMJ10844.1"/>
    </source>
</evidence>
<feature type="transmembrane region" description="Helical" evidence="9">
    <location>
        <begin position="96"/>
        <end position="115"/>
    </location>
</feature>
<dbReference type="GO" id="GO:0005886">
    <property type="term" value="C:plasma membrane"/>
    <property type="evidence" value="ECO:0007669"/>
    <property type="project" value="UniProtKB-SubCell"/>
</dbReference>
<evidence type="ECO:0000256" key="4">
    <source>
        <dbReference type="ARBA" id="ARBA00022679"/>
    </source>
</evidence>
<evidence type="ECO:0000256" key="1">
    <source>
        <dbReference type="ARBA" id="ARBA00004651"/>
    </source>
</evidence>
<evidence type="ECO:0000256" key="9">
    <source>
        <dbReference type="SAM" id="Phobius"/>
    </source>
</evidence>
<dbReference type="GO" id="GO:0016763">
    <property type="term" value="F:pentosyltransferase activity"/>
    <property type="evidence" value="ECO:0007669"/>
    <property type="project" value="TreeGrafter"/>
</dbReference>
<dbReference type="EMBL" id="VBAI01000093">
    <property type="protein sequence ID" value="TMJ10844.1"/>
    <property type="molecule type" value="Genomic_DNA"/>
</dbReference>
<evidence type="ECO:0000259" key="10">
    <source>
        <dbReference type="Pfam" id="PF13231"/>
    </source>
</evidence>
<accession>A0A537LDJ1</accession>
<feature type="transmembrane region" description="Helical" evidence="9">
    <location>
        <begin position="146"/>
        <end position="173"/>
    </location>
</feature>
<keyword evidence="2" id="KW-1003">Cell membrane</keyword>
<feature type="region of interest" description="Disordered" evidence="8">
    <location>
        <begin position="466"/>
        <end position="490"/>
    </location>
</feature>
<proteinExistence type="predicted"/>
<feature type="transmembrane region" description="Helical" evidence="9">
    <location>
        <begin position="223"/>
        <end position="250"/>
    </location>
</feature>
<name>A0A537LDJ1_9BACT</name>